<feature type="compositionally biased region" description="Polar residues" evidence="1">
    <location>
        <begin position="22"/>
        <end position="34"/>
    </location>
</feature>
<dbReference type="Ensembl" id="ENSCINT00000036666.1">
    <property type="protein sequence ID" value="ENSCINP00000030125.1"/>
    <property type="gene ID" value="ENSCING00000025040.1"/>
</dbReference>
<dbReference type="OMA" id="PAQRQCC"/>
<proteinExistence type="predicted"/>
<dbReference type="AlphaFoldDB" id="H2XKE3"/>
<reference evidence="3" key="2">
    <citation type="submission" date="2025-08" db="UniProtKB">
        <authorList>
            <consortium name="Ensembl"/>
        </authorList>
    </citation>
    <scope>IDENTIFICATION</scope>
</reference>
<name>H2XKE3_CIOIN</name>
<evidence type="ECO:0000313" key="4">
    <source>
        <dbReference type="Proteomes" id="UP000008144"/>
    </source>
</evidence>
<protein>
    <submittedName>
        <fullName evidence="3">Uncharacterized protein</fullName>
    </submittedName>
</protein>
<feature type="region of interest" description="Disordered" evidence="1">
    <location>
        <begin position="22"/>
        <end position="47"/>
    </location>
</feature>
<sequence>MKVFLIFAYVIVSVASDVTYPATNTPKTEQSTAGEANRPVTPTTTTTTTTTTTIATTQLSVQTTKAVLKDQVCISNYGNCVPEDSSCTNDHSKVNGICTDKKEACCIPSQAVVKSWTEKDESCENIYGTCQLDTVTCDGVWGEATCGGPANRKCCSPGAEAIRSWIKNDDQCLEVLGVCQLATTSCDGPFQSKTCGGPAQRQCCLPSAESKKAWEKGDTG</sequence>
<dbReference type="HOGENOM" id="CLU_109627_0_0_1"/>
<feature type="signal peptide" evidence="2">
    <location>
        <begin position="1"/>
        <end position="16"/>
    </location>
</feature>
<dbReference type="InParanoid" id="H2XKE3"/>
<evidence type="ECO:0000313" key="3">
    <source>
        <dbReference type="Ensembl" id="ENSCINP00000030125.1"/>
    </source>
</evidence>
<keyword evidence="2" id="KW-0732">Signal</keyword>
<keyword evidence="4" id="KW-1185">Reference proteome</keyword>
<reference evidence="4" key="1">
    <citation type="journal article" date="2002" name="Science">
        <title>The draft genome of Ciona intestinalis: insights into chordate and vertebrate origins.</title>
        <authorList>
            <person name="Dehal P."/>
            <person name="Satou Y."/>
            <person name="Campbell R.K."/>
            <person name="Chapman J."/>
            <person name="Degnan B."/>
            <person name="De Tomaso A."/>
            <person name="Davidson B."/>
            <person name="Di Gregorio A."/>
            <person name="Gelpke M."/>
            <person name="Goodstein D.M."/>
            <person name="Harafuji N."/>
            <person name="Hastings K.E."/>
            <person name="Ho I."/>
            <person name="Hotta K."/>
            <person name="Huang W."/>
            <person name="Kawashima T."/>
            <person name="Lemaire P."/>
            <person name="Martinez D."/>
            <person name="Meinertzhagen I.A."/>
            <person name="Necula S."/>
            <person name="Nonaka M."/>
            <person name="Putnam N."/>
            <person name="Rash S."/>
            <person name="Saiga H."/>
            <person name="Satake M."/>
            <person name="Terry A."/>
            <person name="Yamada L."/>
            <person name="Wang H.G."/>
            <person name="Awazu S."/>
            <person name="Azumi K."/>
            <person name="Boore J."/>
            <person name="Branno M."/>
            <person name="Chin-Bow S."/>
            <person name="DeSantis R."/>
            <person name="Doyle S."/>
            <person name="Francino P."/>
            <person name="Keys D.N."/>
            <person name="Haga S."/>
            <person name="Hayashi H."/>
            <person name="Hino K."/>
            <person name="Imai K.S."/>
            <person name="Inaba K."/>
            <person name="Kano S."/>
            <person name="Kobayashi K."/>
            <person name="Kobayashi M."/>
            <person name="Lee B.I."/>
            <person name="Makabe K.W."/>
            <person name="Manohar C."/>
            <person name="Matassi G."/>
            <person name="Medina M."/>
            <person name="Mochizuki Y."/>
            <person name="Mount S."/>
            <person name="Morishita T."/>
            <person name="Miura S."/>
            <person name="Nakayama A."/>
            <person name="Nishizaka S."/>
            <person name="Nomoto H."/>
            <person name="Ohta F."/>
            <person name="Oishi K."/>
            <person name="Rigoutsos I."/>
            <person name="Sano M."/>
            <person name="Sasaki A."/>
            <person name="Sasakura Y."/>
            <person name="Shoguchi E."/>
            <person name="Shin-i T."/>
            <person name="Spagnuolo A."/>
            <person name="Stainier D."/>
            <person name="Suzuki M.M."/>
            <person name="Tassy O."/>
            <person name="Takatori N."/>
            <person name="Tokuoka M."/>
            <person name="Yagi K."/>
            <person name="Yoshizaki F."/>
            <person name="Wada S."/>
            <person name="Zhang C."/>
            <person name="Hyatt P.D."/>
            <person name="Larimer F."/>
            <person name="Detter C."/>
            <person name="Doggett N."/>
            <person name="Glavina T."/>
            <person name="Hawkins T."/>
            <person name="Richardson P."/>
            <person name="Lucas S."/>
            <person name="Kohara Y."/>
            <person name="Levine M."/>
            <person name="Satoh N."/>
            <person name="Rokhsar D.S."/>
        </authorList>
    </citation>
    <scope>NUCLEOTIDE SEQUENCE [LARGE SCALE GENOMIC DNA]</scope>
</reference>
<dbReference type="STRING" id="7719.ENSCINP00000030125"/>
<dbReference type="GeneTree" id="ENSGT00730000112876"/>
<organism evidence="3 4">
    <name type="scientific">Ciona intestinalis</name>
    <name type="common">Transparent sea squirt</name>
    <name type="synonym">Ascidia intestinalis</name>
    <dbReference type="NCBI Taxonomy" id="7719"/>
    <lineage>
        <taxon>Eukaryota</taxon>
        <taxon>Metazoa</taxon>
        <taxon>Chordata</taxon>
        <taxon>Tunicata</taxon>
        <taxon>Ascidiacea</taxon>
        <taxon>Phlebobranchia</taxon>
        <taxon>Cionidae</taxon>
        <taxon>Ciona</taxon>
    </lineage>
</organism>
<feature type="chain" id="PRO_5003576790" evidence="2">
    <location>
        <begin position="17"/>
        <end position="220"/>
    </location>
</feature>
<accession>H2XKE3</accession>
<evidence type="ECO:0000256" key="2">
    <source>
        <dbReference type="SAM" id="SignalP"/>
    </source>
</evidence>
<reference evidence="3" key="3">
    <citation type="submission" date="2025-09" db="UniProtKB">
        <authorList>
            <consortium name="Ensembl"/>
        </authorList>
    </citation>
    <scope>IDENTIFICATION</scope>
</reference>
<dbReference type="Proteomes" id="UP000008144">
    <property type="component" value="Unassembled WGS sequence"/>
</dbReference>
<evidence type="ECO:0000256" key="1">
    <source>
        <dbReference type="SAM" id="MobiDB-lite"/>
    </source>
</evidence>